<dbReference type="SUPFAM" id="SSF54427">
    <property type="entry name" value="NTF2-like"/>
    <property type="match status" value="1"/>
</dbReference>
<accession>A0A917EWK6</accession>
<dbReference type="InterPro" id="IPR037401">
    <property type="entry name" value="SnoaL-like"/>
</dbReference>
<evidence type="ECO:0000259" key="1">
    <source>
        <dbReference type="Pfam" id="PF13577"/>
    </source>
</evidence>
<dbReference type="Proteomes" id="UP000598775">
    <property type="component" value="Unassembled WGS sequence"/>
</dbReference>
<dbReference type="InterPro" id="IPR032710">
    <property type="entry name" value="NTF2-like_dom_sf"/>
</dbReference>
<organism evidence="2 3">
    <name type="scientific">Subtercola lobariae</name>
    <dbReference type="NCBI Taxonomy" id="1588641"/>
    <lineage>
        <taxon>Bacteria</taxon>
        <taxon>Bacillati</taxon>
        <taxon>Actinomycetota</taxon>
        <taxon>Actinomycetes</taxon>
        <taxon>Micrococcales</taxon>
        <taxon>Microbacteriaceae</taxon>
        <taxon>Subtercola</taxon>
    </lineage>
</organism>
<keyword evidence="3" id="KW-1185">Reference proteome</keyword>
<dbReference type="EMBL" id="BMGP01000001">
    <property type="protein sequence ID" value="GGF15691.1"/>
    <property type="molecule type" value="Genomic_DNA"/>
</dbReference>
<dbReference type="RefSeq" id="WP_188673683.1">
    <property type="nucleotide sequence ID" value="NZ_BMGP01000001.1"/>
</dbReference>
<feature type="domain" description="SnoaL-like" evidence="1">
    <location>
        <begin position="9"/>
        <end position="130"/>
    </location>
</feature>
<evidence type="ECO:0000313" key="2">
    <source>
        <dbReference type="EMBL" id="GGF15691.1"/>
    </source>
</evidence>
<name>A0A917EWK6_9MICO</name>
<comment type="caution">
    <text evidence="2">The sequence shown here is derived from an EMBL/GenBank/DDBJ whole genome shotgun (WGS) entry which is preliminary data.</text>
</comment>
<gene>
    <name evidence="2" type="ORF">GCM10011399_06910</name>
</gene>
<protein>
    <recommendedName>
        <fullName evidence="1">SnoaL-like domain-containing protein</fullName>
    </recommendedName>
</protein>
<dbReference type="Pfam" id="PF13577">
    <property type="entry name" value="SnoaL_4"/>
    <property type="match status" value="1"/>
</dbReference>
<evidence type="ECO:0000313" key="3">
    <source>
        <dbReference type="Proteomes" id="UP000598775"/>
    </source>
</evidence>
<dbReference type="Gene3D" id="3.10.450.50">
    <property type="match status" value="1"/>
</dbReference>
<reference evidence="2 3" key="1">
    <citation type="journal article" date="2014" name="Int. J. Syst. Evol. Microbiol.">
        <title>Complete genome sequence of Corynebacterium casei LMG S-19264T (=DSM 44701T), isolated from a smear-ripened cheese.</title>
        <authorList>
            <consortium name="US DOE Joint Genome Institute (JGI-PGF)"/>
            <person name="Walter F."/>
            <person name="Albersmeier A."/>
            <person name="Kalinowski J."/>
            <person name="Ruckert C."/>
        </authorList>
    </citation>
    <scope>NUCLEOTIDE SEQUENCE [LARGE SCALE GENOMIC DNA]</scope>
    <source>
        <strain evidence="2 3">CGMCC 1.12976</strain>
    </source>
</reference>
<sequence length="203" mass="22234">MSQLTASVDEAAIRSIIERWAVLRDGGMWAEFAELWCADGQMSATWFEGSATDFIQASRAGYERGVNVTHFLGGAAIEVVGDRAVAQTKMSITQRVELHGVLVDIECTGRFYDLLRREEGRFGWGIRDRRVIYENDRIVAVVPGAPLRLDESLLAQFPEGYRHLGYAQALGGLSVRPGLPGRSGPALEALMAEGRAWLGGAHD</sequence>
<proteinExistence type="predicted"/>
<dbReference type="AlphaFoldDB" id="A0A917EWK6"/>